<dbReference type="RefSeq" id="WP_073477422.1">
    <property type="nucleotide sequence ID" value="NZ_FQZU01000023.1"/>
</dbReference>
<gene>
    <name evidence="1" type="ORF">SAMN02745216_03368</name>
</gene>
<dbReference type="EMBL" id="FQZU01000023">
    <property type="protein sequence ID" value="SHK38728.1"/>
    <property type="molecule type" value="Genomic_DNA"/>
</dbReference>
<dbReference type="Proteomes" id="UP000183994">
    <property type="component" value="Unassembled WGS sequence"/>
</dbReference>
<name>A0A1M6S2K0_9BACT</name>
<dbReference type="PANTHER" id="PTHR37954">
    <property type="entry name" value="BLL4979 PROTEIN"/>
    <property type="match status" value="1"/>
</dbReference>
<keyword evidence="2" id="KW-1185">Reference proteome</keyword>
<reference evidence="2" key="1">
    <citation type="submission" date="2016-11" db="EMBL/GenBank/DDBJ databases">
        <authorList>
            <person name="Varghese N."/>
            <person name="Submissions S."/>
        </authorList>
    </citation>
    <scope>NUCLEOTIDE SEQUENCE [LARGE SCALE GENOMIC DNA]</scope>
    <source>
        <strain evidence="2">DSM 16219</strain>
    </source>
</reference>
<dbReference type="InterPro" id="IPR003748">
    <property type="entry name" value="DUF169"/>
</dbReference>
<evidence type="ECO:0000313" key="1">
    <source>
        <dbReference type="EMBL" id="SHK38728.1"/>
    </source>
</evidence>
<evidence type="ECO:0000313" key="2">
    <source>
        <dbReference type="Proteomes" id="UP000183994"/>
    </source>
</evidence>
<protein>
    <submittedName>
        <fullName evidence="1">Uncharacterized conserved protein, DUF169 family</fullName>
    </submittedName>
</protein>
<dbReference type="STRING" id="1121393.SAMN02745216_03368"/>
<proteinExistence type="predicted"/>
<dbReference type="AlphaFoldDB" id="A0A1M6S2K0"/>
<organism evidence="1 2">
    <name type="scientific">Desulfatibacillum alkenivorans DSM 16219</name>
    <dbReference type="NCBI Taxonomy" id="1121393"/>
    <lineage>
        <taxon>Bacteria</taxon>
        <taxon>Pseudomonadati</taxon>
        <taxon>Thermodesulfobacteriota</taxon>
        <taxon>Desulfobacteria</taxon>
        <taxon>Desulfobacterales</taxon>
        <taxon>Desulfatibacillaceae</taxon>
        <taxon>Desulfatibacillum</taxon>
    </lineage>
</organism>
<dbReference type="PANTHER" id="PTHR37954:SF3">
    <property type="entry name" value="DUF169 DOMAIN-CONTAINING PROTEIN"/>
    <property type="match status" value="1"/>
</dbReference>
<accession>A0A1M6S2K0</accession>
<sequence length="295" mass="32444">MQPNELYDRLVRSLEIPGMNIPTAFVRFYKHADSVPGQVLEYNVEEETLTSCQAIRHAAHGHPVYLTQENSGCIAAAISLGLVDRNQTEPLPRPRLYTELMKAQSNLGNGFKAPSPAQFSSGEVYACKEQGKPSFCLFGAEDSGRFKNIETARKAINSMAAIQPPEMQGVFFFGPDYSKDPVVPHVVVMAVRPVELTRIIQGYQFLTGDPINAVLSPLRAMDSDLIARPYLTGKINVSSLCLGARLVAGFEGDRMGLGVPWKSFEKLVKGMEASRTGFPFSRYPGAKPFNNTPKK</sequence>
<dbReference type="Pfam" id="PF02596">
    <property type="entry name" value="DUF169"/>
    <property type="match status" value="1"/>
</dbReference>
<dbReference type="OrthoDB" id="5506117at2"/>